<name>A0ABW9AF01_9BURK</name>
<feature type="domain" description="UDP-N-acetylglucosamine 2-epimerase" evidence="6">
    <location>
        <begin position="40"/>
        <end position="385"/>
    </location>
</feature>
<protein>
    <recommendedName>
        <fullName evidence="4">UDP-N-acetylglucosamine 2-epimerase (non-hydrolyzing)</fullName>
        <ecNumber evidence="4">5.1.3.14</ecNumber>
    </recommendedName>
</protein>
<keyword evidence="8" id="KW-1185">Reference proteome</keyword>
<comment type="caution">
    <text evidence="7">The sequence shown here is derived from an EMBL/GenBank/DDBJ whole genome shotgun (WGS) entry which is preliminary data.</text>
</comment>
<dbReference type="RefSeq" id="WP_408160054.1">
    <property type="nucleotide sequence ID" value="NZ_JAQQFM010000010.1"/>
</dbReference>
<dbReference type="SUPFAM" id="SSF53756">
    <property type="entry name" value="UDP-Glycosyltransferase/glycogen phosphorylase"/>
    <property type="match status" value="1"/>
</dbReference>
<dbReference type="Gene3D" id="3.40.50.2000">
    <property type="entry name" value="Glycogen Phosphorylase B"/>
    <property type="match status" value="2"/>
</dbReference>
<evidence type="ECO:0000259" key="6">
    <source>
        <dbReference type="Pfam" id="PF02350"/>
    </source>
</evidence>
<sequence>MRCTAIPRSSRSTIIHAKTKVLSIFGTRPEAIKMAPLVRALAAEPGIESSVCVTGQHRSMLQQVLDLFEIQADHNLDVMVPDQTLNGLSARLFVAIDELLADTTPDRVLVHGDTTTAMVAAMAAFHRQIPVAHVEAGLRTYDMGQPWPEEMNRRAIDVASDLLFAPTASSRENLQAERLCGRILVTGNTVVDALQLTVSRIEADPAFRAGLDAQLPPLAPDRKLLLVTGHRRENFGGGFENICRALAQLAQRDDIQIVYPVHLNPKVRGPVLAELSGLDNVHLIEPLDYFQFVRLMQQAHVILTDSGGVQEEAPSLSKPVLVMRDVTERPEAVNAGTVRLVGTKVHSIVDSVSTLFENDSLRHAFSLRENPYGDGHASQRIVNAIMDRPFTQFAS</sequence>
<dbReference type="Pfam" id="PF02350">
    <property type="entry name" value="Epimerase_2"/>
    <property type="match status" value="1"/>
</dbReference>
<dbReference type="InterPro" id="IPR029767">
    <property type="entry name" value="WecB-like"/>
</dbReference>
<evidence type="ECO:0000313" key="8">
    <source>
        <dbReference type="Proteomes" id="UP001629246"/>
    </source>
</evidence>
<dbReference type="EC" id="5.1.3.14" evidence="4"/>
<keyword evidence="1 5" id="KW-0413">Isomerase</keyword>
<dbReference type="Proteomes" id="UP001629246">
    <property type="component" value="Unassembled WGS sequence"/>
</dbReference>
<dbReference type="PANTHER" id="PTHR43174">
    <property type="entry name" value="UDP-N-ACETYLGLUCOSAMINE 2-EPIMERASE"/>
    <property type="match status" value="1"/>
</dbReference>
<proteinExistence type="inferred from homology"/>
<dbReference type="PANTHER" id="PTHR43174:SF2">
    <property type="entry name" value="UDP-N-ACETYLGLUCOSAMINE 2-EPIMERASE"/>
    <property type="match status" value="1"/>
</dbReference>
<dbReference type="NCBIfam" id="TIGR00236">
    <property type="entry name" value="wecB"/>
    <property type="match status" value="1"/>
</dbReference>
<evidence type="ECO:0000256" key="5">
    <source>
        <dbReference type="RuleBase" id="RU003513"/>
    </source>
</evidence>
<comment type="similarity">
    <text evidence="3 5">Belongs to the UDP-N-acetylglucosamine 2-epimerase family.</text>
</comment>
<dbReference type="GO" id="GO:0008761">
    <property type="term" value="F:UDP-N-acetylglucosamine 2-epimerase activity"/>
    <property type="evidence" value="ECO:0007669"/>
    <property type="project" value="UniProtKB-EC"/>
</dbReference>
<accession>A0ABW9AF01</accession>
<evidence type="ECO:0000256" key="2">
    <source>
        <dbReference type="ARBA" id="ARBA00036080"/>
    </source>
</evidence>
<organism evidence="7 8">
    <name type="scientific">Herbaspirillum lusitanum</name>
    <dbReference type="NCBI Taxonomy" id="213312"/>
    <lineage>
        <taxon>Bacteria</taxon>
        <taxon>Pseudomonadati</taxon>
        <taxon>Pseudomonadota</taxon>
        <taxon>Betaproteobacteria</taxon>
        <taxon>Burkholderiales</taxon>
        <taxon>Oxalobacteraceae</taxon>
        <taxon>Herbaspirillum</taxon>
    </lineage>
</organism>
<dbReference type="InterPro" id="IPR003331">
    <property type="entry name" value="UDP_GlcNAc_Epimerase_2_dom"/>
</dbReference>
<evidence type="ECO:0000256" key="1">
    <source>
        <dbReference type="ARBA" id="ARBA00023235"/>
    </source>
</evidence>
<dbReference type="CDD" id="cd03786">
    <property type="entry name" value="GTB_UDP-GlcNAc_2-Epimerase"/>
    <property type="match status" value="1"/>
</dbReference>
<comment type="catalytic activity">
    <reaction evidence="2">
        <text>UDP-N-acetyl-alpha-D-glucosamine = UDP-N-acetyl-alpha-D-mannosamine</text>
        <dbReference type="Rhea" id="RHEA:17213"/>
        <dbReference type="ChEBI" id="CHEBI:57705"/>
        <dbReference type="ChEBI" id="CHEBI:68623"/>
        <dbReference type="EC" id="5.1.3.14"/>
    </reaction>
</comment>
<reference evidence="7 8" key="1">
    <citation type="journal article" date="2024" name="Chem. Sci.">
        <title>Discovery of megapolipeptins by genome mining of a Burkholderiales bacteria collection.</title>
        <authorList>
            <person name="Paulo B.S."/>
            <person name="Recchia M.J.J."/>
            <person name="Lee S."/>
            <person name="Fergusson C.H."/>
            <person name="Romanowski S.B."/>
            <person name="Hernandez A."/>
            <person name="Krull N."/>
            <person name="Liu D.Y."/>
            <person name="Cavanagh H."/>
            <person name="Bos A."/>
            <person name="Gray C.A."/>
            <person name="Murphy B.T."/>
            <person name="Linington R.G."/>
            <person name="Eustaquio A.S."/>
        </authorList>
    </citation>
    <scope>NUCLEOTIDE SEQUENCE [LARGE SCALE GENOMIC DNA]</scope>
    <source>
        <strain evidence="7 8">RL21-008-BIB-A</strain>
    </source>
</reference>
<evidence type="ECO:0000256" key="4">
    <source>
        <dbReference type="ARBA" id="ARBA00038858"/>
    </source>
</evidence>
<evidence type="ECO:0000313" key="7">
    <source>
        <dbReference type="EMBL" id="MFL9926834.1"/>
    </source>
</evidence>
<evidence type="ECO:0000256" key="3">
    <source>
        <dbReference type="ARBA" id="ARBA00038209"/>
    </source>
</evidence>
<gene>
    <name evidence="7" type="primary">wecB</name>
    <name evidence="7" type="ORF">PQR62_21365</name>
</gene>
<dbReference type="EMBL" id="JAQQFM010000010">
    <property type="protein sequence ID" value="MFL9926834.1"/>
    <property type="molecule type" value="Genomic_DNA"/>
</dbReference>